<comment type="subcellular location">
    <subcellularLocation>
        <location evidence="1">Membrane</location>
        <topology evidence="1">Multi-pass membrane protein</topology>
    </subcellularLocation>
</comment>
<dbReference type="InterPro" id="IPR012936">
    <property type="entry name" value="Erv_C"/>
</dbReference>
<dbReference type="PANTHER" id="PTHR10984:SF25">
    <property type="entry name" value="ENDOPLASMIC RETICULUM-GOLGI INTERMEDIATE COMPARTMENT PROTEIN 3"/>
    <property type="match status" value="1"/>
</dbReference>
<comment type="similarity">
    <text evidence="2">Belongs to the ERGIC family.</text>
</comment>
<evidence type="ECO:0000256" key="6">
    <source>
        <dbReference type="SAM" id="Phobius"/>
    </source>
</evidence>
<comment type="caution">
    <text evidence="9">The sequence shown here is derived from an EMBL/GenBank/DDBJ whole genome shotgun (WGS) entry which is preliminary data.</text>
</comment>
<gene>
    <name evidence="9" type="ORF">BB560_006763</name>
</gene>
<evidence type="ECO:0000313" key="9">
    <source>
        <dbReference type="EMBL" id="PVU86315.1"/>
    </source>
</evidence>
<dbReference type="GO" id="GO:0006888">
    <property type="term" value="P:endoplasmic reticulum to Golgi vesicle-mediated transport"/>
    <property type="evidence" value="ECO:0007669"/>
    <property type="project" value="TreeGrafter"/>
</dbReference>
<dbReference type="Proteomes" id="UP000245609">
    <property type="component" value="Unassembled WGS sequence"/>
</dbReference>
<reference evidence="9 10" key="1">
    <citation type="journal article" date="2018" name="MBio">
        <title>Comparative Genomics Reveals the Core Gene Toolbox for the Fungus-Insect Symbiosis.</title>
        <authorList>
            <person name="Wang Y."/>
            <person name="Stata M."/>
            <person name="Wang W."/>
            <person name="Stajich J.E."/>
            <person name="White M.M."/>
            <person name="Moncalvo J.M."/>
        </authorList>
    </citation>
    <scope>NUCLEOTIDE SEQUENCE [LARGE SCALE GENOMIC DNA]</scope>
    <source>
        <strain evidence="9 10">SC-DP-2</strain>
    </source>
</reference>
<proteinExistence type="inferred from homology"/>
<feature type="transmembrane region" description="Helical" evidence="6">
    <location>
        <begin position="311"/>
        <end position="333"/>
    </location>
</feature>
<name>A0A2T9Y1V7_9FUNG</name>
<feature type="domain" description="Endoplasmic reticulum vesicle transporter C-terminal" evidence="7">
    <location>
        <begin position="153"/>
        <end position="328"/>
    </location>
</feature>
<feature type="domain" description="Endoplasmic reticulum vesicle transporter N-terminal" evidence="8">
    <location>
        <begin position="7"/>
        <end position="95"/>
    </location>
</feature>
<evidence type="ECO:0000256" key="4">
    <source>
        <dbReference type="ARBA" id="ARBA00022989"/>
    </source>
</evidence>
<evidence type="ECO:0000256" key="5">
    <source>
        <dbReference type="ARBA" id="ARBA00023136"/>
    </source>
</evidence>
<dbReference type="GO" id="GO:0016020">
    <property type="term" value="C:membrane"/>
    <property type="evidence" value="ECO:0007669"/>
    <property type="project" value="UniProtKB-SubCell"/>
</dbReference>
<organism evidence="9 10">
    <name type="scientific">Smittium megazygosporum</name>
    <dbReference type="NCBI Taxonomy" id="133381"/>
    <lineage>
        <taxon>Eukaryota</taxon>
        <taxon>Fungi</taxon>
        <taxon>Fungi incertae sedis</taxon>
        <taxon>Zoopagomycota</taxon>
        <taxon>Kickxellomycotina</taxon>
        <taxon>Harpellomycetes</taxon>
        <taxon>Harpellales</taxon>
        <taxon>Legeriomycetaceae</taxon>
        <taxon>Smittium</taxon>
    </lineage>
</organism>
<dbReference type="InterPro" id="IPR039542">
    <property type="entry name" value="Erv_N"/>
</dbReference>
<dbReference type="PANTHER" id="PTHR10984">
    <property type="entry name" value="ENDOPLASMIC RETICULUM-GOLGI INTERMEDIATE COMPARTMENT PROTEIN"/>
    <property type="match status" value="1"/>
</dbReference>
<keyword evidence="5 6" id="KW-0472">Membrane</keyword>
<accession>A0A2T9Y1V7</accession>
<feature type="transmembrane region" description="Helical" evidence="6">
    <location>
        <begin position="28"/>
        <end position="46"/>
    </location>
</feature>
<evidence type="ECO:0000259" key="7">
    <source>
        <dbReference type="Pfam" id="PF07970"/>
    </source>
</evidence>
<dbReference type="AlphaFoldDB" id="A0A2T9Y1V7"/>
<dbReference type="STRING" id="133381.A0A2T9Y1V7"/>
<dbReference type="InterPro" id="IPR045888">
    <property type="entry name" value="Erv"/>
</dbReference>
<evidence type="ECO:0008006" key="11">
    <source>
        <dbReference type="Google" id="ProtNLM"/>
    </source>
</evidence>
<evidence type="ECO:0000256" key="1">
    <source>
        <dbReference type="ARBA" id="ARBA00004141"/>
    </source>
</evidence>
<dbReference type="OrthoDB" id="5541786at2759"/>
<dbReference type="GO" id="GO:0006890">
    <property type="term" value="P:retrograde vesicle-mediated transport, Golgi to endoplasmic reticulum"/>
    <property type="evidence" value="ECO:0007669"/>
    <property type="project" value="TreeGrafter"/>
</dbReference>
<sequence>MTLLETFRKLDLFTKVESRNQSSTTQGGLVSIIVSILIFLVCFYEFSDFYTYKEKYQFFVDEALVRDMAINFDITVNTDCKSLRFDIFDNTGSHNNIKANVKKESVSAYISNPGLRNANTDINKGLSTNKKGEDHIHDIINLSGRKKKEKKVPRHLANSPKTACRFYGTVVASKVKGSMYFSHVGSGIIKLMGGNISLPTYYFPNLTLAANFSHTIDELSFGPLYPSLVNPLDNTFQISQKGGEEFGYYVNIIPTIYTGIGGTTLPTNQYAVHQHFASEGPSHTLPGILFNYDIEPIRVEVTEVRIPFMKFLVRLCSMIGGIFVTTGLMLRIVDVLFSKTKNSNYQRVQTTQLLPEDFSYGNVKHHN</sequence>
<evidence type="ECO:0000256" key="2">
    <source>
        <dbReference type="ARBA" id="ARBA00005648"/>
    </source>
</evidence>
<evidence type="ECO:0000256" key="3">
    <source>
        <dbReference type="ARBA" id="ARBA00022692"/>
    </source>
</evidence>
<evidence type="ECO:0000313" key="10">
    <source>
        <dbReference type="Proteomes" id="UP000245609"/>
    </source>
</evidence>
<dbReference type="GO" id="GO:0005783">
    <property type="term" value="C:endoplasmic reticulum"/>
    <property type="evidence" value="ECO:0007669"/>
    <property type="project" value="TreeGrafter"/>
</dbReference>
<keyword evidence="3 6" id="KW-0812">Transmembrane</keyword>
<dbReference type="GO" id="GO:0030134">
    <property type="term" value="C:COPII-coated ER to Golgi transport vesicle"/>
    <property type="evidence" value="ECO:0007669"/>
    <property type="project" value="TreeGrafter"/>
</dbReference>
<dbReference type="Pfam" id="PF07970">
    <property type="entry name" value="COPIIcoated_ERV"/>
    <property type="match status" value="1"/>
</dbReference>
<keyword evidence="4 6" id="KW-1133">Transmembrane helix</keyword>
<protein>
    <recommendedName>
        <fullName evidence="11">Endoplasmic reticulum vesicle transporter C-terminal domain-containing protein</fullName>
    </recommendedName>
</protein>
<evidence type="ECO:0000259" key="8">
    <source>
        <dbReference type="Pfam" id="PF13850"/>
    </source>
</evidence>
<dbReference type="EMBL" id="MBFS01003505">
    <property type="protein sequence ID" value="PVU86315.1"/>
    <property type="molecule type" value="Genomic_DNA"/>
</dbReference>
<keyword evidence="10" id="KW-1185">Reference proteome</keyword>
<dbReference type="Pfam" id="PF13850">
    <property type="entry name" value="ERGIC_N"/>
    <property type="match status" value="1"/>
</dbReference>